<dbReference type="EMBL" id="FMZQ01000015">
    <property type="protein sequence ID" value="SDD38706.1"/>
    <property type="molecule type" value="Genomic_DNA"/>
</dbReference>
<dbReference type="Proteomes" id="UP000199467">
    <property type="component" value="Unassembled WGS sequence"/>
</dbReference>
<keyword evidence="2" id="KW-1185">Reference proteome</keyword>
<organism evidence="1 2">
    <name type="scientific">Ectopseudomonas chengduensis</name>
    <dbReference type="NCBI Taxonomy" id="489632"/>
    <lineage>
        <taxon>Bacteria</taxon>
        <taxon>Pseudomonadati</taxon>
        <taxon>Pseudomonadota</taxon>
        <taxon>Gammaproteobacteria</taxon>
        <taxon>Pseudomonadales</taxon>
        <taxon>Pseudomonadaceae</taxon>
        <taxon>Ectopseudomonas</taxon>
    </lineage>
</organism>
<dbReference type="RefSeq" id="WP_090337440.1">
    <property type="nucleotide sequence ID" value="NZ_FMZQ01000015.1"/>
</dbReference>
<gene>
    <name evidence="1" type="ORF">SAMN05216576_115103</name>
</gene>
<evidence type="ECO:0000313" key="2">
    <source>
        <dbReference type="Proteomes" id="UP000199467"/>
    </source>
</evidence>
<sequence>MNIIRTLAEIGLKPTTTARDTLTIARRVCRSMCEARAQICAERRELRRQARKLRQFEPFTKLAADTMEEQSREHRAAEWESLRLVLLSYGRLIVLDHDGIADALGFEALADLLNINRADRERARREGWRTLSHLVAVHDLESGSERRSAKWGAGSPLYEAAFLAVAEFIHITPTHLLPDPFAPGAMFGPKAKVALRLV</sequence>
<proteinExistence type="predicted"/>
<evidence type="ECO:0000313" key="1">
    <source>
        <dbReference type="EMBL" id="SDD38706.1"/>
    </source>
</evidence>
<protein>
    <submittedName>
        <fullName evidence="1">Uncharacterized protein</fullName>
    </submittedName>
</protein>
<reference evidence="2" key="1">
    <citation type="submission" date="2016-10" db="EMBL/GenBank/DDBJ databases">
        <authorList>
            <person name="Varghese N."/>
            <person name="Submissions S."/>
        </authorList>
    </citation>
    <scope>NUCLEOTIDE SEQUENCE [LARGE SCALE GENOMIC DNA]</scope>
    <source>
        <strain evidence="2">DSM 26382</strain>
    </source>
</reference>
<dbReference type="AlphaFoldDB" id="A0A1G6UDE5"/>
<name>A0A1G6UDE5_9GAMM</name>
<accession>A0A1G6UDE5</accession>